<sequence length="78" mass="8661">MGRVITRDDVTIRTVDGGLHGFPAVHVTYNKEIWLRAIAVDEKDIEKAIDRCLRLLTEMHHRHTLLSGAALEKGAGDG</sequence>
<evidence type="ECO:0000313" key="2">
    <source>
        <dbReference type="Proteomes" id="UP000004221"/>
    </source>
</evidence>
<name>I4EKZ8_9BACT</name>
<evidence type="ECO:0000313" key="1">
    <source>
        <dbReference type="EMBL" id="CCF85360.1"/>
    </source>
</evidence>
<comment type="caution">
    <text evidence="1">The sequence shown here is derived from an EMBL/GenBank/DDBJ whole genome shotgun (WGS) entry which is preliminary data.</text>
</comment>
<proteinExistence type="predicted"/>
<keyword evidence="2" id="KW-1185">Reference proteome</keyword>
<dbReference type="EMBL" id="CAGS01000432">
    <property type="protein sequence ID" value="CCF85360.1"/>
    <property type="molecule type" value="Genomic_DNA"/>
</dbReference>
<organism evidence="1 2">
    <name type="scientific">Nitrolancea hollandica Lb</name>
    <dbReference type="NCBI Taxonomy" id="1129897"/>
    <lineage>
        <taxon>Bacteria</taxon>
        <taxon>Pseudomonadati</taxon>
        <taxon>Thermomicrobiota</taxon>
        <taxon>Thermomicrobia</taxon>
        <taxon>Sphaerobacterales</taxon>
        <taxon>Sphaerobacterineae</taxon>
        <taxon>Sphaerobacteraceae</taxon>
        <taxon>Nitrolancea</taxon>
    </lineage>
</organism>
<dbReference type="Proteomes" id="UP000004221">
    <property type="component" value="Unassembled WGS sequence"/>
</dbReference>
<accession>I4EKZ8</accession>
<gene>
    <name evidence="1" type="ORF">NITHO_4880005</name>
</gene>
<reference evidence="1 2" key="1">
    <citation type="journal article" date="2012" name="ISME J.">
        <title>Nitrification expanded: discovery, physiology and genomics of a nitrite-oxidizing bacterium from the phylum Chloroflexi.</title>
        <authorList>
            <person name="Sorokin D.Y."/>
            <person name="Lucker S."/>
            <person name="Vejmelkova D."/>
            <person name="Kostrikina N.A."/>
            <person name="Kleerebezem R."/>
            <person name="Rijpstra W.I."/>
            <person name="Damste J.S."/>
            <person name="Le Paslier D."/>
            <person name="Muyzer G."/>
            <person name="Wagner M."/>
            <person name="van Loosdrecht M.C."/>
            <person name="Daims H."/>
        </authorList>
    </citation>
    <scope>NUCLEOTIDE SEQUENCE [LARGE SCALE GENOMIC DNA]</scope>
    <source>
        <strain evidence="2">none</strain>
    </source>
</reference>
<protein>
    <submittedName>
        <fullName evidence="1">Uncharacterized protein</fullName>
    </submittedName>
</protein>
<dbReference type="AlphaFoldDB" id="I4EKZ8"/>
<dbReference type="RefSeq" id="WP_008480209.1">
    <property type="nucleotide sequence ID" value="NZ_CAGS01000432.1"/>
</dbReference>